<sequence length="350" mass="40368">MLEIAESQAFKDFVADIKQRIKAAQYRALQAVNKEQIALYWSIGEAIVHRQTQYGWGKSVVEVLAAELQKEFVGVNGFSARNLWYMRNLYKEYAQSLILQPVVAEIGWTHNIIILEKCKDEHQRFFYIEMTRRQGWSKVMLINAIEAQTYEKTLINQQNFADQLPAEQAQHADLVLRDEYTFDFLNLTEPYTEVQLEQALVSNIRDFLATMGGDFTFVGNQFGVKVEDKNYEIDLLLYHRGLQCLVAIELKIDDFKPEYAGKMNFYLSALNAYHRKPHENPSVGIIICKSKSRTVVEFALQDLNKPIGVATYTLTDTLPKELAAFFPSREAFVERIEGITNALNNQRNKK</sequence>
<reference evidence="3 4" key="1">
    <citation type="submission" date="2020-08" db="EMBL/GenBank/DDBJ databases">
        <title>Genomic Encyclopedia of Type Strains, Phase IV (KMG-IV): sequencing the most valuable type-strain genomes for metagenomic binning, comparative biology and taxonomic classification.</title>
        <authorList>
            <person name="Goeker M."/>
        </authorList>
    </citation>
    <scope>NUCLEOTIDE SEQUENCE [LARGE SCALE GENOMIC DNA]</scope>
    <source>
        <strain evidence="3 4">DSM 17976</strain>
    </source>
</reference>
<dbReference type="Pfam" id="PF06250">
    <property type="entry name" value="YhcG_C"/>
    <property type="match status" value="1"/>
</dbReference>
<keyword evidence="4" id="KW-1185">Reference proteome</keyword>
<dbReference type="InterPro" id="IPR041527">
    <property type="entry name" value="YhcG_N"/>
</dbReference>
<organism evidence="3 4">
    <name type="scientific">Runella defluvii</name>
    <dbReference type="NCBI Taxonomy" id="370973"/>
    <lineage>
        <taxon>Bacteria</taxon>
        <taxon>Pseudomonadati</taxon>
        <taxon>Bacteroidota</taxon>
        <taxon>Cytophagia</taxon>
        <taxon>Cytophagales</taxon>
        <taxon>Spirosomataceae</taxon>
        <taxon>Runella</taxon>
    </lineage>
</organism>
<dbReference type="AlphaFoldDB" id="A0A7W5ZLX2"/>
<dbReference type="InterPro" id="IPR009362">
    <property type="entry name" value="YhcG_C"/>
</dbReference>
<keyword evidence="3" id="KW-0540">Nuclease</keyword>
<dbReference type="EMBL" id="JACIBY010000004">
    <property type="protein sequence ID" value="MBB3838174.1"/>
    <property type="molecule type" value="Genomic_DNA"/>
</dbReference>
<evidence type="ECO:0000259" key="1">
    <source>
        <dbReference type="Pfam" id="PF06250"/>
    </source>
</evidence>
<dbReference type="GO" id="GO:0004519">
    <property type="term" value="F:endonuclease activity"/>
    <property type="evidence" value="ECO:0007669"/>
    <property type="project" value="UniProtKB-KW"/>
</dbReference>
<feature type="domain" description="YhcG PDDEXK nuclease" evidence="1">
    <location>
        <begin position="175"/>
        <end position="323"/>
    </location>
</feature>
<dbReference type="Proteomes" id="UP000541352">
    <property type="component" value="Unassembled WGS sequence"/>
</dbReference>
<dbReference type="Pfam" id="PF17761">
    <property type="entry name" value="DUF1016_N"/>
    <property type="match status" value="1"/>
</dbReference>
<feature type="domain" description="YhcG N-terminal" evidence="2">
    <location>
        <begin position="16"/>
        <end position="152"/>
    </location>
</feature>
<gene>
    <name evidence="3" type="ORF">FHS57_002179</name>
</gene>
<dbReference type="PANTHER" id="PTHR30547:SF0">
    <property type="entry name" value="BLR8175 PROTEIN"/>
    <property type="match status" value="1"/>
</dbReference>
<accession>A0A7W5ZLX2</accession>
<keyword evidence="3" id="KW-0255">Endonuclease</keyword>
<dbReference type="RefSeq" id="WP_183973372.1">
    <property type="nucleotide sequence ID" value="NZ_JACIBY010000004.1"/>
</dbReference>
<keyword evidence="3" id="KW-0378">Hydrolase</keyword>
<dbReference type="InterPro" id="IPR053148">
    <property type="entry name" value="PD-DEXK-like_domain"/>
</dbReference>
<name>A0A7W5ZLX2_9BACT</name>
<evidence type="ECO:0000259" key="2">
    <source>
        <dbReference type="Pfam" id="PF17761"/>
    </source>
</evidence>
<dbReference type="InterPro" id="IPR011856">
    <property type="entry name" value="tRNA_endonuc-like_dom_sf"/>
</dbReference>
<evidence type="ECO:0000313" key="3">
    <source>
        <dbReference type="EMBL" id="MBB3838174.1"/>
    </source>
</evidence>
<comment type="caution">
    <text evidence="3">The sequence shown here is derived from an EMBL/GenBank/DDBJ whole genome shotgun (WGS) entry which is preliminary data.</text>
</comment>
<dbReference type="GO" id="GO:0003676">
    <property type="term" value="F:nucleic acid binding"/>
    <property type="evidence" value="ECO:0007669"/>
    <property type="project" value="InterPro"/>
</dbReference>
<protein>
    <submittedName>
        <fullName evidence="3">Putative nuclease of restriction endonuclease-like (RecB) superfamily</fullName>
    </submittedName>
</protein>
<proteinExistence type="predicted"/>
<dbReference type="Gene3D" id="3.40.1350.10">
    <property type="match status" value="1"/>
</dbReference>
<dbReference type="PANTHER" id="PTHR30547">
    <property type="entry name" value="UNCHARACTERIZED PROTEIN YHCG-RELATED"/>
    <property type="match status" value="1"/>
</dbReference>
<evidence type="ECO:0000313" key="4">
    <source>
        <dbReference type="Proteomes" id="UP000541352"/>
    </source>
</evidence>